<evidence type="ECO:0000256" key="6">
    <source>
        <dbReference type="ARBA" id="ARBA00022871"/>
    </source>
</evidence>
<keyword evidence="15" id="KW-1185">Reference proteome</keyword>
<dbReference type="GO" id="GO:0003730">
    <property type="term" value="F:mRNA 3'-UTR binding"/>
    <property type="evidence" value="ECO:0007669"/>
    <property type="project" value="TreeGrafter"/>
</dbReference>
<dbReference type="SMART" id="SM00360">
    <property type="entry name" value="RRM"/>
    <property type="match status" value="1"/>
</dbReference>
<dbReference type="AlphaFoldDB" id="A0A7L1VGL7"/>
<dbReference type="Pfam" id="PF00076">
    <property type="entry name" value="RRM_1"/>
    <property type="match status" value="1"/>
</dbReference>
<comment type="caution">
    <text evidence="14">The sequence shown here is derived from an EMBL/GenBank/DDBJ whole genome shotgun (WGS) entry which is preliminary data.</text>
</comment>
<gene>
    <name evidence="14" type="primary">Boll</name>
    <name evidence="14" type="ORF">SITEUR_R00688</name>
</gene>
<dbReference type="EMBL" id="VXBS01007741">
    <property type="protein sequence ID" value="NXO84449.1"/>
    <property type="molecule type" value="Genomic_DNA"/>
</dbReference>
<evidence type="ECO:0000259" key="13">
    <source>
        <dbReference type="PROSITE" id="PS50102"/>
    </source>
</evidence>
<dbReference type="GO" id="GO:0030154">
    <property type="term" value="P:cell differentiation"/>
    <property type="evidence" value="ECO:0007669"/>
    <property type="project" value="UniProtKB-KW"/>
</dbReference>
<accession>A0A7L1VGL7</accession>
<keyword evidence="7 11" id="KW-0694">RNA-binding</keyword>
<reference evidence="14 15" key="1">
    <citation type="submission" date="2019-09" db="EMBL/GenBank/DDBJ databases">
        <title>Bird 10,000 Genomes (B10K) Project - Family phase.</title>
        <authorList>
            <person name="Zhang G."/>
        </authorList>
    </citation>
    <scope>NUCLEOTIDE SEQUENCE [LARGE SCALE GENOMIC DNA]</scope>
    <source>
        <strain evidence="14">B10K-DU-002-25</strain>
        <tissue evidence="14">Muscle</tissue>
    </source>
</reference>
<keyword evidence="6" id="KW-0744">Spermatogenesis</keyword>
<comment type="subunit">
    <text evidence="9">Interacts with DAZ1 and DAZL.</text>
</comment>
<keyword evidence="4" id="KW-0221">Differentiation</keyword>
<dbReference type="GO" id="GO:0051321">
    <property type="term" value="P:meiotic cell cycle"/>
    <property type="evidence" value="ECO:0007669"/>
    <property type="project" value="UniProtKB-ARBA"/>
</dbReference>
<evidence type="ECO:0000256" key="9">
    <source>
        <dbReference type="ARBA" id="ARBA00062241"/>
    </source>
</evidence>
<dbReference type="PANTHER" id="PTHR11176">
    <property type="entry name" value="BOULE-RELATED"/>
    <property type="match status" value="1"/>
</dbReference>
<evidence type="ECO:0000256" key="12">
    <source>
        <dbReference type="SAM" id="MobiDB-lite"/>
    </source>
</evidence>
<evidence type="ECO:0000256" key="2">
    <source>
        <dbReference type="ARBA" id="ARBA00022473"/>
    </source>
</evidence>
<dbReference type="Proteomes" id="UP000583915">
    <property type="component" value="Unassembled WGS sequence"/>
</dbReference>
<keyword evidence="5" id="KW-0810">Translation regulation</keyword>
<keyword evidence="2" id="KW-0217">Developmental protein</keyword>
<dbReference type="PROSITE" id="PS50102">
    <property type="entry name" value="RRM"/>
    <property type="match status" value="1"/>
</dbReference>
<protein>
    <recommendedName>
        <fullName evidence="10">Protein boule-like</fullName>
    </recommendedName>
</protein>
<dbReference type="GO" id="GO:0005737">
    <property type="term" value="C:cytoplasm"/>
    <property type="evidence" value="ECO:0007669"/>
    <property type="project" value="UniProtKB-SubCell"/>
</dbReference>
<dbReference type="FunFam" id="3.30.70.330:FF:000167">
    <property type="entry name" value="protein boule-like isoform X1"/>
    <property type="match status" value="1"/>
</dbReference>
<evidence type="ECO:0000256" key="7">
    <source>
        <dbReference type="ARBA" id="ARBA00022884"/>
    </source>
</evidence>
<dbReference type="InterPro" id="IPR000504">
    <property type="entry name" value="RRM_dom"/>
</dbReference>
<proteinExistence type="predicted"/>
<dbReference type="GO" id="GO:0008494">
    <property type="term" value="F:translation activator activity"/>
    <property type="evidence" value="ECO:0007669"/>
    <property type="project" value="TreeGrafter"/>
</dbReference>
<dbReference type="SUPFAM" id="SSF54928">
    <property type="entry name" value="RNA-binding domain, RBD"/>
    <property type="match status" value="1"/>
</dbReference>
<evidence type="ECO:0000256" key="11">
    <source>
        <dbReference type="PROSITE-ProRule" id="PRU00176"/>
    </source>
</evidence>
<evidence type="ECO:0000256" key="10">
    <source>
        <dbReference type="ARBA" id="ARBA00072848"/>
    </source>
</evidence>
<comment type="function">
    <text evidence="8">Probable RNA-binding protein, which may be required during spermatogenesis. May act by binding to the 3'-UTR of mRNAs and regulating their translation.</text>
</comment>
<feature type="compositionally biased region" description="Polar residues" evidence="12">
    <location>
        <begin position="13"/>
        <end position="22"/>
    </location>
</feature>
<keyword evidence="3" id="KW-0963">Cytoplasm</keyword>
<dbReference type="GO" id="GO:0070935">
    <property type="term" value="P:3'-UTR-mediated mRNA stabilization"/>
    <property type="evidence" value="ECO:0007669"/>
    <property type="project" value="TreeGrafter"/>
</dbReference>
<sequence>QATDQMERDPNAVSPTRCNRLTGSPRFRSVSPNRVFVGGIDFKTNENDLKEFFGQYGSVTEVKIIRDRAGVRKGYGFVAFETQEEAQKILQDARKLKYKDKKLCVAPARKKQPQSPNALPSEACTMYLTTSSGYPYVYRNGVAYFHTPEVSSVQQPWPSCSVSGPPVMVAPPVYLPPTYHYQAPTQCLSSQSQWQWSILQSSASSLPLLYLRPSEVIHQPIGINQEGECVSPPLLMEAPVPELYSDHGVQTLHPQPYVQSHIAMPGAV</sequence>
<organism evidence="14 15">
    <name type="scientific">Sitta europaea</name>
    <name type="common">Eurasian nuthatch</name>
    <dbReference type="NCBI Taxonomy" id="50251"/>
    <lineage>
        <taxon>Eukaryota</taxon>
        <taxon>Metazoa</taxon>
        <taxon>Chordata</taxon>
        <taxon>Craniata</taxon>
        <taxon>Vertebrata</taxon>
        <taxon>Euteleostomi</taxon>
        <taxon>Archelosauria</taxon>
        <taxon>Archosauria</taxon>
        <taxon>Dinosauria</taxon>
        <taxon>Saurischia</taxon>
        <taxon>Theropoda</taxon>
        <taxon>Coelurosauria</taxon>
        <taxon>Aves</taxon>
        <taxon>Neognathae</taxon>
        <taxon>Neoaves</taxon>
        <taxon>Telluraves</taxon>
        <taxon>Australaves</taxon>
        <taxon>Passeriformes</taxon>
        <taxon>Sittidae</taxon>
        <taxon>Sitta</taxon>
    </lineage>
</organism>
<feature type="region of interest" description="Disordered" evidence="12">
    <location>
        <begin position="1"/>
        <end position="25"/>
    </location>
</feature>
<evidence type="ECO:0000313" key="14">
    <source>
        <dbReference type="EMBL" id="NXO84449.1"/>
    </source>
</evidence>
<comment type="subcellular location">
    <subcellularLocation>
        <location evidence="1">Cytoplasm</location>
    </subcellularLocation>
</comment>
<dbReference type="PANTHER" id="PTHR11176:SF10">
    <property type="entry name" value="PROTEIN BOULE-LIKE"/>
    <property type="match status" value="1"/>
</dbReference>
<feature type="non-terminal residue" evidence="14">
    <location>
        <position position="1"/>
    </location>
</feature>
<feature type="domain" description="RRM" evidence="13">
    <location>
        <begin position="33"/>
        <end position="110"/>
    </location>
</feature>
<feature type="non-terminal residue" evidence="14">
    <location>
        <position position="268"/>
    </location>
</feature>
<evidence type="ECO:0000256" key="3">
    <source>
        <dbReference type="ARBA" id="ARBA00022490"/>
    </source>
</evidence>
<dbReference type="GO" id="GO:0007283">
    <property type="term" value="P:spermatogenesis"/>
    <property type="evidence" value="ECO:0007669"/>
    <property type="project" value="UniProtKB-KW"/>
</dbReference>
<dbReference type="InterPro" id="IPR012677">
    <property type="entry name" value="Nucleotide-bd_a/b_plait_sf"/>
</dbReference>
<dbReference type="Gene3D" id="3.30.70.330">
    <property type="match status" value="1"/>
</dbReference>
<evidence type="ECO:0000256" key="8">
    <source>
        <dbReference type="ARBA" id="ARBA00060279"/>
    </source>
</evidence>
<evidence type="ECO:0000313" key="15">
    <source>
        <dbReference type="Proteomes" id="UP000583915"/>
    </source>
</evidence>
<feature type="compositionally biased region" description="Basic and acidic residues" evidence="12">
    <location>
        <begin position="1"/>
        <end position="10"/>
    </location>
</feature>
<name>A0A7L1VGL7_SITEU</name>
<evidence type="ECO:0000256" key="1">
    <source>
        <dbReference type="ARBA" id="ARBA00004496"/>
    </source>
</evidence>
<dbReference type="InterPro" id="IPR035979">
    <property type="entry name" value="RBD_domain_sf"/>
</dbReference>
<evidence type="ECO:0000256" key="5">
    <source>
        <dbReference type="ARBA" id="ARBA00022845"/>
    </source>
</evidence>
<dbReference type="GO" id="GO:0045948">
    <property type="term" value="P:positive regulation of translational initiation"/>
    <property type="evidence" value="ECO:0007669"/>
    <property type="project" value="TreeGrafter"/>
</dbReference>
<evidence type="ECO:0000256" key="4">
    <source>
        <dbReference type="ARBA" id="ARBA00022782"/>
    </source>
</evidence>